<sequence length="402" mass="43224">MTLAALICAYHDSDEAGQGLRAMLLLAGRTLLERQARLAAAAGAHPIVVVVDRQPPALGAALERLRADGIAITVARNAGEAAFAVPAEAALLVMADGLVADESHVVRVLDADGPVILTMPDFGADDRFERIDGQSRWAGLSVLDGSLLRHTVSLLQDWDLQSTLLRRAVQSGVRQFSVAGAQADDRLTIAHKEEHLAHAEARIVEGAAFEAREWISRYVLAPVEQGATRLLMPTPATPEWLYGAAAGMTVLASGFFLKGWLIPGLLLILAATPLDGTAERLGLLRMQGRRAFRRWRRAMPILSGAALLALGYALWEPRGWGCIVLAVATIAFLAALHGEARGRIVEGRILLAERKGMTWLLLPFAVTGLWVTGLSLLALYAGASFFWAQSRVHRTVPARDGD</sequence>
<feature type="transmembrane region" description="Helical" evidence="1">
    <location>
        <begin position="320"/>
        <end position="338"/>
    </location>
</feature>
<dbReference type="EMBL" id="CP065592">
    <property type="protein sequence ID" value="QPQ55527.1"/>
    <property type="molecule type" value="Genomic_DNA"/>
</dbReference>
<name>A0A7T2GKJ2_9SPHN</name>
<feature type="transmembrane region" description="Helical" evidence="1">
    <location>
        <begin position="295"/>
        <end position="314"/>
    </location>
</feature>
<keyword evidence="1" id="KW-0812">Transmembrane</keyword>
<protein>
    <submittedName>
        <fullName evidence="2">Uncharacterized protein</fullName>
    </submittedName>
</protein>
<dbReference type="Gene3D" id="3.90.550.10">
    <property type="entry name" value="Spore Coat Polysaccharide Biosynthesis Protein SpsA, Chain A"/>
    <property type="match status" value="1"/>
</dbReference>
<gene>
    <name evidence="2" type="ORF">IC614_02680</name>
</gene>
<evidence type="ECO:0000256" key="1">
    <source>
        <dbReference type="SAM" id="Phobius"/>
    </source>
</evidence>
<accession>A0A7T2GKJ2</accession>
<keyword evidence="3" id="KW-1185">Reference proteome</keyword>
<proteinExistence type="predicted"/>
<reference evidence="2 3" key="1">
    <citation type="submission" date="2020-11" db="EMBL/GenBank/DDBJ databases">
        <title>Genome seq and assembly of Sphingosinicella sp.</title>
        <authorList>
            <person name="Chhetri G."/>
        </authorList>
    </citation>
    <scope>NUCLEOTIDE SEQUENCE [LARGE SCALE GENOMIC DNA]</scope>
    <source>
        <strain evidence="2 3">UDD2</strain>
    </source>
</reference>
<dbReference type="SUPFAM" id="SSF53448">
    <property type="entry name" value="Nucleotide-diphospho-sugar transferases"/>
    <property type="match status" value="1"/>
</dbReference>
<dbReference type="AlphaFoldDB" id="A0A7T2GKJ2"/>
<evidence type="ECO:0000313" key="2">
    <source>
        <dbReference type="EMBL" id="QPQ55527.1"/>
    </source>
</evidence>
<evidence type="ECO:0000313" key="3">
    <source>
        <dbReference type="Proteomes" id="UP000594873"/>
    </source>
</evidence>
<organism evidence="2 3">
    <name type="scientific">Allosphingosinicella flava</name>
    <dbReference type="NCBI Taxonomy" id="2771430"/>
    <lineage>
        <taxon>Bacteria</taxon>
        <taxon>Pseudomonadati</taxon>
        <taxon>Pseudomonadota</taxon>
        <taxon>Alphaproteobacteria</taxon>
        <taxon>Sphingomonadales</taxon>
        <taxon>Sphingomonadaceae</taxon>
        <taxon>Allosphingosinicella</taxon>
    </lineage>
</organism>
<keyword evidence="1" id="KW-1133">Transmembrane helix</keyword>
<feature type="transmembrane region" description="Helical" evidence="1">
    <location>
        <begin position="359"/>
        <end position="387"/>
    </location>
</feature>
<keyword evidence="1" id="KW-0472">Membrane</keyword>
<dbReference type="InterPro" id="IPR029044">
    <property type="entry name" value="Nucleotide-diphossugar_trans"/>
</dbReference>
<dbReference type="RefSeq" id="WP_200972199.1">
    <property type="nucleotide sequence ID" value="NZ_CP065592.1"/>
</dbReference>
<dbReference type="KEGG" id="sflv:IC614_02680"/>
<dbReference type="Proteomes" id="UP000594873">
    <property type="component" value="Chromosome"/>
</dbReference>